<dbReference type="RefSeq" id="WP_339091414.1">
    <property type="nucleotide sequence ID" value="NZ_LR743507.1"/>
</dbReference>
<reference evidence="1" key="1">
    <citation type="submission" date="2019-12" db="EMBL/GenBank/DDBJ databases">
        <authorList>
            <person name="Cremers G."/>
        </authorList>
    </citation>
    <scope>NUCLEOTIDE SEQUENCE</scope>
    <source>
        <strain evidence="1">Vvax</strain>
    </source>
</reference>
<proteinExistence type="predicted"/>
<evidence type="ECO:0000313" key="1">
    <source>
        <dbReference type="EMBL" id="CAA2106657.1"/>
    </source>
</evidence>
<protein>
    <submittedName>
        <fullName evidence="1">Uncharacterized protein</fullName>
    </submittedName>
</protein>
<organism evidence="1">
    <name type="scientific">Variovorax paradoxus</name>
    <dbReference type="NCBI Taxonomy" id="34073"/>
    <lineage>
        <taxon>Bacteria</taxon>
        <taxon>Pseudomonadati</taxon>
        <taxon>Pseudomonadota</taxon>
        <taxon>Betaproteobacteria</taxon>
        <taxon>Burkholderiales</taxon>
        <taxon>Comamonadaceae</taxon>
        <taxon>Variovorax</taxon>
    </lineage>
</organism>
<accession>A0A679JD94</accession>
<dbReference type="AlphaFoldDB" id="A0A679JD94"/>
<dbReference type="EMBL" id="LR743507">
    <property type="protein sequence ID" value="CAA2106657.1"/>
    <property type="molecule type" value="Genomic_DNA"/>
</dbReference>
<sequence length="90" mass="10112">MDATTPAFDERLVTFSYRGRLFLCRAERLDDRTYRPVVICRGQSAGQPDIELPADTDNASYGTEAEALRHAEQQAIRWVHDRTGDGQGQA</sequence>
<name>A0A679JD94_VARPD</name>
<gene>
    <name evidence="1" type="ORF">VVAX_03848</name>
</gene>